<dbReference type="Gene3D" id="3.20.20.80">
    <property type="entry name" value="Glycosidases"/>
    <property type="match status" value="1"/>
</dbReference>
<comment type="caution">
    <text evidence="7">The sequence shown here is derived from an EMBL/GenBank/DDBJ whole genome shotgun (WGS) entry which is preliminary data.</text>
</comment>
<proteinExistence type="inferred from homology"/>
<keyword evidence="2" id="KW-0326">Glycosidase</keyword>
<dbReference type="GO" id="GO:0030246">
    <property type="term" value="F:carbohydrate binding"/>
    <property type="evidence" value="ECO:0007669"/>
    <property type="project" value="InterPro"/>
</dbReference>
<evidence type="ECO:0000256" key="2">
    <source>
        <dbReference type="RuleBase" id="RU361185"/>
    </source>
</evidence>
<evidence type="ECO:0000259" key="6">
    <source>
        <dbReference type="Pfam" id="PF21365"/>
    </source>
</evidence>
<dbReference type="InterPro" id="IPR013780">
    <property type="entry name" value="Glyco_hydro_b"/>
</dbReference>
<evidence type="ECO:0000259" key="4">
    <source>
        <dbReference type="Pfam" id="PF13802"/>
    </source>
</evidence>
<reference evidence="7 8" key="1">
    <citation type="submission" date="2019-10" db="EMBL/GenBank/DDBJ databases">
        <title>Bifidobacterium from non-human primates.</title>
        <authorList>
            <person name="Modesto M."/>
        </authorList>
    </citation>
    <scope>NUCLEOTIDE SEQUENCE [LARGE SCALE GENOMIC DNA]</scope>
    <source>
        <strain evidence="7 8">TREC</strain>
    </source>
</reference>
<dbReference type="InterPro" id="IPR033403">
    <property type="entry name" value="DUF5110"/>
</dbReference>
<dbReference type="Gene3D" id="2.60.40.1180">
    <property type="entry name" value="Golgi alpha-mannosidase II"/>
    <property type="match status" value="2"/>
</dbReference>
<dbReference type="InterPro" id="IPR000322">
    <property type="entry name" value="Glyco_hydro_31_TIM"/>
</dbReference>
<dbReference type="InterPro" id="IPR011013">
    <property type="entry name" value="Gal_mutarotase_sf_dom"/>
</dbReference>
<dbReference type="SUPFAM" id="SSF74650">
    <property type="entry name" value="Galactose mutarotase-like"/>
    <property type="match status" value="1"/>
</dbReference>
<dbReference type="Gene3D" id="2.60.40.1760">
    <property type="entry name" value="glycosyl hydrolase (family 31)"/>
    <property type="match status" value="1"/>
</dbReference>
<feature type="domain" description="Glycoside hydrolase family 31 TIM barrel" evidence="3">
    <location>
        <begin position="259"/>
        <end position="588"/>
    </location>
</feature>
<accession>A0A7K3TGP3</accession>
<dbReference type="Pfam" id="PF01055">
    <property type="entry name" value="Glyco_hydro_31_2nd"/>
    <property type="match status" value="1"/>
</dbReference>
<evidence type="ECO:0000313" key="7">
    <source>
        <dbReference type="EMBL" id="NEG78261.1"/>
    </source>
</evidence>
<dbReference type="Pfam" id="PF13802">
    <property type="entry name" value="Gal_mutarotas_2"/>
    <property type="match status" value="1"/>
</dbReference>
<dbReference type="Pfam" id="PF17137">
    <property type="entry name" value="DUF5110"/>
    <property type="match status" value="1"/>
</dbReference>
<dbReference type="SUPFAM" id="SSF51445">
    <property type="entry name" value="(Trans)glycosidases"/>
    <property type="match status" value="1"/>
</dbReference>
<keyword evidence="8" id="KW-1185">Reference proteome</keyword>
<name>A0A7K3TGP3_9BIFI</name>
<dbReference type="GO" id="GO:0004553">
    <property type="term" value="F:hydrolase activity, hydrolyzing O-glycosyl compounds"/>
    <property type="evidence" value="ECO:0007669"/>
    <property type="project" value="InterPro"/>
</dbReference>
<dbReference type="Pfam" id="PF21365">
    <property type="entry name" value="Glyco_hydro_31_3rd"/>
    <property type="match status" value="1"/>
</dbReference>
<dbReference type="InterPro" id="IPR017853">
    <property type="entry name" value="GH"/>
</dbReference>
<dbReference type="InterPro" id="IPR025887">
    <property type="entry name" value="Glyco_hydro_31_N_dom"/>
</dbReference>
<evidence type="ECO:0000259" key="3">
    <source>
        <dbReference type="Pfam" id="PF01055"/>
    </source>
</evidence>
<dbReference type="Proteomes" id="UP000469763">
    <property type="component" value="Unassembled WGS sequence"/>
</dbReference>
<evidence type="ECO:0000313" key="8">
    <source>
        <dbReference type="Proteomes" id="UP000469763"/>
    </source>
</evidence>
<evidence type="ECO:0000256" key="1">
    <source>
        <dbReference type="ARBA" id="ARBA00007806"/>
    </source>
</evidence>
<dbReference type="GO" id="GO:0005975">
    <property type="term" value="P:carbohydrate metabolic process"/>
    <property type="evidence" value="ECO:0007669"/>
    <property type="project" value="InterPro"/>
</dbReference>
<protein>
    <submittedName>
        <fullName evidence="7">DUF4968 domain-containing protein</fullName>
    </submittedName>
</protein>
<feature type="domain" description="DUF5110" evidence="5">
    <location>
        <begin position="701"/>
        <end position="771"/>
    </location>
</feature>
<dbReference type="AlphaFoldDB" id="A0A7K3TGP3"/>
<dbReference type="PANTHER" id="PTHR22762">
    <property type="entry name" value="ALPHA-GLUCOSIDASE"/>
    <property type="match status" value="1"/>
</dbReference>
<dbReference type="EMBL" id="WHZY01000005">
    <property type="protein sequence ID" value="NEG78261.1"/>
    <property type="molecule type" value="Genomic_DNA"/>
</dbReference>
<dbReference type="CDD" id="cd14752">
    <property type="entry name" value="GH31_N"/>
    <property type="match status" value="1"/>
</dbReference>
<dbReference type="InterPro" id="IPR048395">
    <property type="entry name" value="Glyco_hydro_31_C"/>
</dbReference>
<feature type="domain" description="Glycosyl hydrolase family 31 C-terminal" evidence="6">
    <location>
        <begin position="596"/>
        <end position="683"/>
    </location>
</feature>
<feature type="domain" description="Glycoside hydrolase family 31 N-terminal" evidence="4">
    <location>
        <begin position="26"/>
        <end position="212"/>
    </location>
</feature>
<keyword evidence="2" id="KW-0378">Hydrolase</keyword>
<dbReference type="CDD" id="cd06599">
    <property type="entry name" value="GH31_glycosidase_Aec37"/>
    <property type="match status" value="1"/>
</dbReference>
<gene>
    <name evidence="7" type="ORF">GFD22_04615</name>
</gene>
<sequence length="849" mass="94947">MKFSNAIIAIAATDDRIDLATDGGRLRIYLMDDDVIRFRCTFDDEFAPDHSYALVKTAWPDELDGLLAAERTRVAPITPKLEDRGDHWRTGTAKLTVILYKEPFGVEIRDAATGAVLHRDLRERSFMEDSNGRRMHYSVIGEHDHCYGFGEKTGPLNKLHRRMRMHNVDACGYDAELSDPLYKHIPFYIRFNDETRRACGMFYDNPHDATFDMGRERSGYWERYCLYEVDGGDVDWFFINGPTIPDVVRRYTDLTGKSALPPIGDTGYGHTTMYYTELERDADDAIVAFAERCRREGIPLDAFALASGYTCMPNGKRYQFHWNEAKFKDPAGFVARMKELGVAVTPNVKPGILTTHPDYDEYDRSGAFVRAADGERTQRQRYWGGFAGFPDFTSAAAREIWERHMTEALLDNGIDGIWDDNCEFEIDDADARVDADGSPRAVGGMRPALTNMMAFTSTEALLRHNPDRRPYVISRAGYAGIQRYAQTWAGDNATSWKTLRWNIATILGMGLSGAANHGADIGGWFGPRPEPELLVRWFQEGAFMPRFMTNSSNTDNTVTEPFMYPSYTPYIADAVRLRYRLAAAMYSLLRLASVEGDPVMRPLVYEFPDDPRCWDEGCEFMFGADLLVANVLEPGATEWPVYLPAGCDWYEWGTRRRHAGGQTVTVPVDLGTIPMFLRAGAVLPLSPDVTNLHTQPIERLEVLVEPSRANAFALYEDDGASNAYRHGNYLLTTLAVTPAGGSGSADGGVAVIEARREGRYASKVRSVTLDVFADAVKPFAFDLETGADGAGDANGRRRLAEFVDPEAWAAAGEGWIYDAETTTARVKFANPAGDWRVLADYGVNDLVKM</sequence>
<dbReference type="OrthoDB" id="176168at2"/>
<dbReference type="RefSeq" id="WP_152349971.1">
    <property type="nucleotide sequence ID" value="NZ_WBSN01000004.1"/>
</dbReference>
<evidence type="ECO:0000259" key="5">
    <source>
        <dbReference type="Pfam" id="PF17137"/>
    </source>
</evidence>
<dbReference type="SUPFAM" id="SSF51011">
    <property type="entry name" value="Glycosyl hydrolase domain"/>
    <property type="match status" value="1"/>
</dbReference>
<organism evidence="7 8">
    <name type="scientific">Bifidobacterium avesanii</name>
    <dbReference type="NCBI Taxonomy" id="1798157"/>
    <lineage>
        <taxon>Bacteria</taxon>
        <taxon>Bacillati</taxon>
        <taxon>Actinomycetota</taxon>
        <taxon>Actinomycetes</taxon>
        <taxon>Bifidobacteriales</taxon>
        <taxon>Bifidobacteriaceae</taxon>
        <taxon>Bifidobacterium</taxon>
    </lineage>
</organism>
<comment type="similarity">
    <text evidence="1 2">Belongs to the glycosyl hydrolase 31 family.</text>
</comment>
<dbReference type="PANTHER" id="PTHR22762:SF165">
    <property type="entry name" value="PUTATIVE (AFU_ORTHOLOGUE AFUA_1G06560)-RELATED"/>
    <property type="match status" value="1"/>
</dbReference>